<protein>
    <submittedName>
        <fullName evidence="1">Uncharacterized protein</fullName>
    </submittedName>
</protein>
<keyword evidence="2" id="KW-1185">Reference proteome</keyword>
<reference evidence="1" key="1">
    <citation type="journal article" date="2019" name="bioRxiv">
        <title>The Genome of the Zebra Mussel, Dreissena polymorpha: A Resource for Invasive Species Research.</title>
        <authorList>
            <person name="McCartney M.A."/>
            <person name="Auch B."/>
            <person name="Kono T."/>
            <person name="Mallez S."/>
            <person name="Zhang Y."/>
            <person name="Obille A."/>
            <person name="Becker A."/>
            <person name="Abrahante J.E."/>
            <person name="Garbe J."/>
            <person name="Badalamenti J.P."/>
            <person name="Herman A."/>
            <person name="Mangelson H."/>
            <person name="Liachko I."/>
            <person name="Sullivan S."/>
            <person name="Sone E.D."/>
            <person name="Koren S."/>
            <person name="Silverstein K.A.T."/>
            <person name="Beckman K.B."/>
            <person name="Gohl D.M."/>
        </authorList>
    </citation>
    <scope>NUCLEOTIDE SEQUENCE</scope>
    <source>
        <strain evidence="1">Duluth1</strain>
        <tissue evidence="1">Whole animal</tissue>
    </source>
</reference>
<gene>
    <name evidence="1" type="ORF">DPMN_142001</name>
</gene>
<organism evidence="1 2">
    <name type="scientific">Dreissena polymorpha</name>
    <name type="common">Zebra mussel</name>
    <name type="synonym">Mytilus polymorpha</name>
    <dbReference type="NCBI Taxonomy" id="45954"/>
    <lineage>
        <taxon>Eukaryota</taxon>
        <taxon>Metazoa</taxon>
        <taxon>Spiralia</taxon>
        <taxon>Lophotrochozoa</taxon>
        <taxon>Mollusca</taxon>
        <taxon>Bivalvia</taxon>
        <taxon>Autobranchia</taxon>
        <taxon>Heteroconchia</taxon>
        <taxon>Euheterodonta</taxon>
        <taxon>Imparidentia</taxon>
        <taxon>Neoheterodontei</taxon>
        <taxon>Myida</taxon>
        <taxon>Dreissenoidea</taxon>
        <taxon>Dreissenidae</taxon>
        <taxon>Dreissena</taxon>
    </lineage>
</organism>
<reference evidence="1" key="2">
    <citation type="submission" date="2020-11" db="EMBL/GenBank/DDBJ databases">
        <authorList>
            <person name="McCartney M.A."/>
            <person name="Auch B."/>
            <person name="Kono T."/>
            <person name="Mallez S."/>
            <person name="Becker A."/>
            <person name="Gohl D.M."/>
            <person name="Silverstein K.A.T."/>
            <person name="Koren S."/>
            <person name="Bechman K.B."/>
            <person name="Herman A."/>
            <person name="Abrahante J.E."/>
            <person name="Garbe J."/>
        </authorList>
    </citation>
    <scope>NUCLEOTIDE SEQUENCE</scope>
    <source>
        <strain evidence="1">Duluth1</strain>
        <tissue evidence="1">Whole animal</tissue>
    </source>
</reference>
<evidence type="ECO:0000313" key="2">
    <source>
        <dbReference type="Proteomes" id="UP000828390"/>
    </source>
</evidence>
<dbReference type="EMBL" id="JAIWYP010000006">
    <property type="protein sequence ID" value="KAH3813540.1"/>
    <property type="molecule type" value="Genomic_DNA"/>
</dbReference>
<comment type="caution">
    <text evidence="1">The sequence shown here is derived from an EMBL/GenBank/DDBJ whole genome shotgun (WGS) entry which is preliminary data.</text>
</comment>
<dbReference type="Proteomes" id="UP000828390">
    <property type="component" value="Unassembled WGS sequence"/>
</dbReference>
<evidence type="ECO:0000313" key="1">
    <source>
        <dbReference type="EMBL" id="KAH3813540.1"/>
    </source>
</evidence>
<proteinExistence type="predicted"/>
<accession>A0A9D4GEK8</accession>
<sequence>MFTTVTVPSTLQIPESETTIVTHVHKYDNTSDYDYDSYFYNNNFGDDFFDIFSDSSDSSDEIDQDYVNNYFEHAMRKTWPALKK</sequence>
<dbReference type="AlphaFoldDB" id="A0A9D4GEK8"/>
<name>A0A9D4GEK8_DREPO</name>